<feature type="domain" description="Peptidase A1" evidence="4">
    <location>
        <begin position="133"/>
        <end position="473"/>
    </location>
</feature>
<dbReference type="KEGG" id="soe:110787122"/>
<dbReference type="Proteomes" id="UP000813463">
    <property type="component" value="Chromosome 2"/>
</dbReference>
<keyword evidence="6" id="KW-0645">Protease</keyword>
<dbReference type="PROSITE" id="PS00141">
    <property type="entry name" value="ASP_PROTEASE"/>
    <property type="match status" value="1"/>
</dbReference>
<dbReference type="GeneID" id="110787122"/>
<dbReference type="InterPro" id="IPR033121">
    <property type="entry name" value="PEPTIDASE_A1"/>
</dbReference>
<name>A0A9R0IDZ6_SPIOL</name>
<evidence type="ECO:0000259" key="4">
    <source>
        <dbReference type="PROSITE" id="PS51767"/>
    </source>
</evidence>
<comment type="similarity">
    <text evidence="1">Belongs to the peptidase A1 family.</text>
</comment>
<dbReference type="InterPro" id="IPR001461">
    <property type="entry name" value="Aspartic_peptidase_A1"/>
</dbReference>
<dbReference type="Pfam" id="PF14543">
    <property type="entry name" value="TAXi_N"/>
    <property type="match status" value="1"/>
</dbReference>
<dbReference type="OrthoDB" id="2747330at2759"/>
<evidence type="ECO:0000256" key="2">
    <source>
        <dbReference type="PIRSR" id="PIRSR601461-1"/>
    </source>
</evidence>
<evidence type="ECO:0000313" key="5">
    <source>
        <dbReference type="Proteomes" id="UP000813463"/>
    </source>
</evidence>
<keyword evidence="6" id="KW-0378">Hydrolase</keyword>
<accession>A0A9R0IDZ6</accession>
<gene>
    <name evidence="6" type="primary">LOC110787122</name>
</gene>
<reference evidence="5" key="1">
    <citation type="journal article" date="2021" name="Nat. Commun.">
        <title>Genomic analyses provide insights into spinach domestication and the genetic basis of agronomic traits.</title>
        <authorList>
            <person name="Cai X."/>
            <person name="Sun X."/>
            <person name="Xu C."/>
            <person name="Sun H."/>
            <person name="Wang X."/>
            <person name="Ge C."/>
            <person name="Zhang Z."/>
            <person name="Wang Q."/>
            <person name="Fei Z."/>
            <person name="Jiao C."/>
            <person name="Wang Q."/>
        </authorList>
    </citation>
    <scope>NUCLEOTIDE SEQUENCE [LARGE SCALE GENOMIC DNA]</scope>
    <source>
        <strain evidence="5">cv. Varoflay</strain>
    </source>
</reference>
<sequence length="479" mass="53324">MKQLKGVFSLFIPLILILIFSVAESSQDNSNIKVLRFHKFQRNKQHYQDGISSCFHLKSRREEGSTTMEIKHRDFCTKNKRHDDLEKRRLNLDADQVKFLQYRMKNLISGELQTLSNTQIPLSSGTRLEILNYVITMKLGGKNMTVIVDTGSDLTWVQCKPCRLCYNQQEPIFNPSTSLSYQSITCNSSACKSMQEATGNFGTCAYSPSTCNYYVSYGDGSYTRGELATERLDIGNSHVNNFVFGCGRSNKGLFGSASGLMGLGKSDLSLVSQTSKFYDGVFSYCLPSTDAGESGSLTLGRKTSVYRNTSPISYTRMVQNPQLSSFYMLNLTGISIGGVHLNNLSFGENGVLIDSGTVITRLPPSIYRAMKAEFVKQFSGFLSAPGFSILDTCFNLSSYKKVNIPSVKLQFEGNAELNVDVNGVFYLVKSDGSQACLAFASLMYEDEIPIIGNYQQKNNRVVYDTMFSQVGFAEEKCSY</sequence>
<dbReference type="CDD" id="cd05472">
    <property type="entry name" value="cnd41_like"/>
    <property type="match status" value="1"/>
</dbReference>
<dbReference type="RefSeq" id="XP_021847382.1">
    <property type="nucleotide sequence ID" value="XM_021991690.2"/>
</dbReference>
<keyword evidence="5" id="KW-1185">Reference proteome</keyword>
<reference evidence="6" key="2">
    <citation type="submission" date="2025-08" db="UniProtKB">
        <authorList>
            <consortium name="RefSeq"/>
        </authorList>
    </citation>
    <scope>IDENTIFICATION</scope>
    <source>
        <tissue evidence="6">Leaf</tissue>
    </source>
</reference>
<feature type="chain" id="PRO_5040196617" evidence="3">
    <location>
        <begin position="26"/>
        <end position="479"/>
    </location>
</feature>
<dbReference type="PANTHER" id="PTHR13683">
    <property type="entry name" value="ASPARTYL PROTEASES"/>
    <property type="match status" value="1"/>
</dbReference>
<feature type="active site" evidence="2">
    <location>
        <position position="354"/>
    </location>
</feature>
<dbReference type="FunFam" id="2.40.70.10:FF:000021">
    <property type="entry name" value="Aspartyl protease AED1"/>
    <property type="match status" value="1"/>
</dbReference>
<feature type="signal peptide" evidence="3">
    <location>
        <begin position="1"/>
        <end position="25"/>
    </location>
</feature>
<dbReference type="InterPro" id="IPR001969">
    <property type="entry name" value="Aspartic_peptidase_AS"/>
</dbReference>
<dbReference type="SUPFAM" id="SSF50630">
    <property type="entry name" value="Acid proteases"/>
    <property type="match status" value="1"/>
</dbReference>
<evidence type="ECO:0000256" key="3">
    <source>
        <dbReference type="SAM" id="SignalP"/>
    </source>
</evidence>
<feature type="active site" evidence="2">
    <location>
        <position position="149"/>
    </location>
</feature>
<keyword evidence="3" id="KW-0732">Signal</keyword>
<protein>
    <submittedName>
        <fullName evidence="6">Aspartyl protease family protein At5g10770 isoform X1</fullName>
    </submittedName>
</protein>
<dbReference type="PROSITE" id="PS51767">
    <property type="entry name" value="PEPTIDASE_A1"/>
    <property type="match status" value="1"/>
</dbReference>
<evidence type="ECO:0000256" key="1">
    <source>
        <dbReference type="ARBA" id="ARBA00007447"/>
    </source>
</evidence>
<organism evidence="5 6">
    <name type="scientific">Spinacia oleracea</name>
    <name type="common">Spinach</name>
    <dbReference type="NCBI Taxonomy" id="3562"/>
    <lineage>
        <taxon>Eukaryota</taxon>
        <taxon>Viridiplantae</taxon>
        <taxon>Streptophyta</taxon>
        <taxon>Embryophyta</taxon>
        <taxon>Tracheophyta</taxon>
        <taxon>Spermatophyta</taxon>
        <taxon>Magnoliopsida</taxon>
        <taxon>eudicotyledons</taxon>
        <taxon>Gunneridae</taxon>
        <taxon>Pentapetalae</taxon>
        <taxon>Caryophyllales</taxon>
        <taxon>Chenopodiaceae</taxon>
        <taxon>Chenopodioideae</taxon>
        <taxon>Anserineae</taxon>
        <taxon>Spinacia</taxon>
    </lineage>
</organism>
<dbReference type="InterPro" id="IPR021109">
    <property type="entry name" value="Peptidase_aspartic_dom_sf"/>
</dbReference>
<dbReference type="InterPro" id="IPR032861">
    <property type="entry name" value="TAXi_N"/>
</dbReference>
<dbReference type="AlphaFoldDB" id="A0A9R0IDZ6"/>
<proteinExistence type="inferred from homology"/>
<dbReference type="GO" id="GO:0006508">
    <property type="term" value="P:proteolysis"/>
    <property type="evidence" value="ECO:0007669"/>
    <property type="project" value="UniProtKB-KW"/>
</dbReference>
<dbReference type="Gene3D" id="2.40.70.10">
    <property type="entry name" value="Acid Proteases"/>
    <property type="match status" value="2"/>
</dbReference>
<dbReference type="GO" id="GO:0004190">
    <property type="term" value="F:aspartic-type endopeptidase activity"/>
    <property type="evidence" value="ECO:0007669"/>
    <property type="project" value="InterPro"/>
</dbReference>
<dbReference type="InterPro" id="IPR033873">
    <property type="entry name" value="CND41-like"/>
</dbReference>
<dbReference type="Pfam" id="PF14541">
    <property type="entry name" value="TAXi_C"/>
    <property type="match status" value="1"/>
</dbReference>
<evidence type="ECO:0000313" key="6">
    <source>
        <dbReference type="RefSeq" id="XP_021847382.1"/>
    </source>
</evidence>
<dbReference type="InterPro" id="IPR032799">
    <property type="entry name" value="TAXi_C"/>
</dbReference>
<dbReference type="FunFam" id="2.40.70.10:FF:000049">
    <property type="entry name" value="Aspartyl protease AED1"/>
    <property type="match status" value="1"/>
</dbReference>
<dbReference type="PANTHER" id="PTHR13683:SF827">
    <property type="entry name" value="PEPTIDASE A1 DOMAIN-CONTAINING PROTEIN"/>
    <property type="match status" value="1"/>
</dbReference>